<dbReference type="PROSITE" id="PS00166">
    <property type="entry name" value="ENOYL_COA_HYDRATASE"/>
    <property type="match status" value="1"/>
</dbReference>
<evidence type="ECO:0000256" key="2">
    <source>
        <dbReference type="ARBA" id="ARBA00023239"/>
    </source>
</evidence>
<dbReference type="Gene3D" id="1.10.12.10">
    <property type="entry name" value="Lyase 2-enoyl-coa Hydratase, Chain A, domain 2"/>
    <property type="match status" value="1"/>
</dbReference>
<keyword evidence="2" id="KW-0456">Lyase</keyword>
<dbReference type="InterPro" id="IPR018376">
    <property type="entry name" value="Enoyl-CoA_hyd/isom_CS"/>
</dbReference>
<dbReference type="Proteomes" id="UP000295606">
    <property type="component" value="Unassembled WGS sequence"/>
</dbReference>
<dbReference type="GO" id="GO:0016829">
    <property type="term" value="F:lyase activity"/>
    <property type="evidence" value="ECO:0007669"/>
    <property type="project" value="UniProtKB-KW"/>
</dbReference>
<dbReference type="CDD" id="cd06558">
    <property type="entry name" value="crotonase-like"/>
    <property type="match status" value="1"/>
</dbReference>
<dbReference type="EMBL" id="SMOD01000002">
    <property type="protein sequence ID" value="TDG10277.1"/>
    <property type="molecule type" value="Genomic_DNA"/>
</dbReference>
<sequence length="267" mass="28926">MSANAPEECVKVTTEIIEGRIGKVVFRNASRHHALNAELLGALEEQLTALASKRVPVVILTSGVGEKVWSAGHDLGELEADHDPIAWGKPLERVLRQVRAYPGVVMAMVSGSVWGGAVDLVMSCDLVVADTTVRLAMTPANIGLPYSTSGLLRFINNLPIHILKEMFFCARPLEAEEAARHGVLNRVVQPADVEAVALQMASEIATKAPLAISAVKEQLRILEDIVPVPVDAMERIAELRRAACAGDDMREGLEAFAQRRAPEFRGR</sequence>
<dbReference type="RefSeq" id="WP_133179942.1">
    <property type="nucleotide sequence ID" value="NZ_SMOD01000002.1"/>
</dbReference>
<dbReference type="AlphaFoldDB" id="A0A4R5LKK4"/>
<dbReference type="Gene3D" id="3.90.226.10">
    <property type="entry name" value="2-enoyl-CoA Hydratase, Chain A, domain 1"/>
    <property type="match status" value="1"/>
</dbReference>
<dbReference type="InterPro" id="IPR014748">
    <property type="entry name" value="Enoyl-CoA_hydra_C"/>
</dbReference>
<gene>
    <name evidence="4" type="primary">scpB</name>
    <name evidence="4" type="ORF">E1N52_02655</name>
</gene>
<dbReference type="GO" id="GO:0006635">
    <property type="term" value="P:fatty acid beta-oxidation"/>
    <property type="evidence" value="ECO:0007669"/>
    <property type="project" value="TreeGrafter"/>
</dbReference>
<evidence type="ECO:0000256" key="1">
    <source>
        <dbReference type="ARBA" id="ARBA00005254"/>
    </source>
</evidence>
<proteinExistence type="inferred from homology"/>
<dbReference type="NCBIfam" id="NF008506">
    <property type="entry name" value="PRK11423.1"/>
    <property type="match status" value="1"/>
</dbReference>
<evidence type="ECO:0000313" key="4">
    <source>
        <dbReference type="EMBL" id="TDG10277.1"/>
    </source>
</evidence>
<comment type="similarity">
    <text evidence="1 3">Belongs to the enoyl-CoA hydratase/isomerase family.</text>
</comment>
<dbReference type="SUPFAM" id="SSF52096">
    <property type="entry name" value="ClpP/crotonase"/>
    <property type="match status" value="1"/>
</dbReference>
<comment type="caution">
    <text evidence="4">The sequence shown here is derived from an EMBL/GenBank/DDBJ whole genome shotgun (WGS) entry which is preliminary data.</text>
</comment>
<dbReference type="InterPro" id="IPR001753">
    <property type="entry name" value="Enoyl-CoA_hydra/iso"/>
</dbReference>
<evidence type="ECO:0000313" key="5">
    <source>
        <dbReference type="Proteomes" id="UP000295606"/>
    </source>
</evidence>
<name>A0A4R5LKK4_9BURK</name>
<evidence type="ECO:0000256" key="3">
    <source>
        <dbReference type="RuleBase" id="RU003707"/>
    </source>
</evidence>
<dbReference type="InterPro" id="IPR029045">
    <property type="entry name" value="ClpP/crotonase-like_dom_sf"/>
</dbReference>
<organism evidence="4 5">
    <name type="scientific">Paraburkholderia guartelaensis</name>
    <dbReference type="NCBI Taxonomy" id="2546446"/>
    <lineage>
        <taxon>Bacteria</taxon>
        <taxon>Pseudomonadati</taxon>
        <taxon>Pseudomonadota</taxon>
        <taxon>Betaproteobacteria</taxon>
        <taxon>Burkholderiales</taxon>
        <taxon>Burkholderiaceae</taxon>
        <taxon>Paraburkholderia</taxon>
    </lineage>
</organism>
<dbReference type="OrthoDB" id="2862111at2"/>
<protein>
    <submittedName>
        <fullName evidence="4">Methylmalonyl-CoA decarboxylase</fullName>
    </submittedName>
</protein>
<reference evidence="4 5" key="1">
    <citation type="submission" date="2019-03" db="EMBL/GenBank/DDBJ databases">
        <title>Paraburkholderia sp. isolated from native Mimosa gymnas in Guartela State Park, Brazil.</title>
        <authorList>
            <person name="Paulitsch F."/>
            <person name="Hungria M."/>
            <person name="Delamuta J.R.M."/>
            <person name="Ribeiro R.A."/>
            <person name="Dall'Agnol R."/>
            <person name="Silva J.S.B."/>
        </authorList>
    </citation>
    <scope>NUCLEOTIDE SEQUENCE [LARGE SCALE GENOMIC DNA]</scope>
    <source>
        <strain evidence="4 5">CNPSo 3008</strain>
    </source>
</reference>
<accession>A0A4R5LKK4</accession>
<dbReference type="PANTHER" id="PTHR11941:SF54">
    <property type="entry name" value="ENOYL-COA HYDRATASE, MITOCHONDRIAL"/>
    <property type="match status" value="1"/>
</dbReference>
<dbReference type="Pfam" id="PF00378">
    <property type="entry name" value="ECH_1"/>
    <property type="match status" value="1"/>
</dbReference>
<dbReference type="PANTHER" id="PTHR11941">
    <property type="entry name" value="ENOYL-COA HYDRATASE-RELATED"/>
    <property type="match status" value="1"/>
</dbReference>